<evidence type="ECO:0000313" key="2">
    <source>
        <dbReference type="EMBL" id="CEK63671.1"/>
    </source>
</evidence>
<organism evidence="2">
    <name type="scientific">Arion vulgaris</name>
    <dbReference type="NCBI Taxonomy" id="1028688"/>
    <lineage>
        <taxon>Eukaryota</taxon>
        <taxon>Metazoa</taxon>
        <taxon>Spiralia</taxon>
        <taxon>Lophotrochozoa</taxon>
        <taxon>Mollusca</taxon>
        <taxon>Gastropoda</taxon>
        <taxon>Heterobranchia</taxon>
        <taxon>Euthyneura</taxon>
        <taxon>Panpulmonata</taxon>
        <taxon>Eupulmonata</taxon>
        <taxon>Stylommatophora</taxon>
        <taxon>Helicina</taxon>
        <taxon>Arionoidea</taxon>
        <taxon>Arionidae</taxon>
        <taxon>Arion</taxon>
    </lineage>
</organism>
<protein>
    <submittedName>
        <fullName evidence="2">Uncharacterized protein</fullName>
    </submittedName>
</protein>
<evidence type="ECO:0000256" key="1">
    <source>
        <dbReference type="SAM" id="MobiDB-lite"/>
    </source>
</evidence>
<proteinExistence type="predicted"/>
<accession>A0A0B6Z6W4</accession>
<gene>
    <name evidence="2" type="primary">ORF49103</name>
</gene>
<sequence>TKGKSAFENTTQRVMDHLEIGKTCIEKQIDTAKAHSERNAVENFQNKFNFVDVQNQSKNMNSPRIHLPTTRQVKNEVISAVSDHNWSKTSEEGSLDPKFRFNIANPEQQ</sequence>
<feature type="region of interest" description="Disordered" evidence="1">
    <location>
        <begin position="82"/>
        <end position="109"/>
    </location>
</feature>
<feature type="non-terminal residue" evidence="2">
    <location>
        <position position="1"/>
    </location>
</feature>
<dbReference type="AlphaFoldDB" id="A0A0B6Z6W4"/>
<reference evidence="2" key="1">
    <citation type="submission" date="2014-12" db="EMBL/GenBank/DDBJ databases">
        <title>Insight into the proteome of Arion vulgaris.</title>
        <authorList>
            <person name="Aradska J."/>
            <person name="Bulat T."/>
            <person name="Smidak R."/>
            <person name="Sarate P."/>
            <person name="Gangsoo J."/>
            <person name="Sialana F."/>
            <person name="Bilban M."/>
            <person name="Lubec G."/>
        </authorList>
    </citation>
    <scope>NUCLEOTIDE SEQUENCE</scope>
    <source>
        <tissue evidence="2">Skin</tissue>
    </source>
</reference>
<name>A0A0B6Z6W4_9EUPU</name>
<dbReference type="EMBL" id="HACG01016806">
    <property type="protein sequence ID" value="CEK63671.1"/>
    <property type="molecule type" value="Transcribed_RNA"/>
</dbReference>
<feature type="compositionally biased region" description="Basic and acidic residues" evidence="1">
    <location>
        <begin position="85"/>
        <end position="99"/>
    </location>
</feature>
<feature type="non-terminal residue" evidence="2">
    <location>
        <position position="109"/>
    </location>
</feature>